<accession>A0A918MJV0</accession>
<reference evidence="1" key="1">
    <citation type="journal article" date="2014" name="Int. J. Syst. Evol. Microbiol.">
        <title>Complete genome sequence of Corynebacterium casei LMG S-19264T (=DSM 44701T), isolated from a smear-ripened cheese.</title>
        <authorList>
            <consortium name="US DOE Joint Genome Institute (JGI-PGF)"/>
            <person name="Walter F."/>
            <person name="Albersmeier A."/>
            <person name="Kalinowski J."/>
            <person name="Ruckert C."/>
        </authorList>
    </citation>
    <scope>NUCLEOTIDE SEQUENCE</scope>
    <source>
        <strain evidence="1">KCTC 23714</strain>
    </source>
</reference>
<dbReference type="RefSeq" id="WP_189633423.1">
    <property type="nucleotide sequence ID" value="NZ_BMYQ01000004.1"/>
</dbReference>
<proteinExistence type="predicted"/>
<dbReference type="AlphaFoldDB" id="A0A918MJV0"/>
<evidence type="ECO:0000313" key="1">
    <source>
        <dbReference type="EMBL" id="GGW29025.1"/>
    </source>
</evidence>
<dbReference type="EMBL" id="BMYQ01000004">
    <property type="protein sequence ID" value="GGW29025.1"/>
    <property type="molecule type" value="Genomic_DNA"/>
</dbReference>
<keyword evidence="2" id="KW-1185">Reference proteome</keyword>
<organism evidence="1 2">
    <name type="scientific">Gemmobacter lanyuensis</name>
    <dbReference type="NCBI Taxonomy" id="1054497"/>
    <lineage>
        <taxon>Bacteria</taxon>
        <taxon>Pseudomonadati</taxon>
        <taxon>Pseudomonadota</taxon>
        <taxon>Alphaproteobacteria</taxon>
        <taxon>Rhodobacterales</taxon>
        <taxon>Paracoccaceae</taxon>
        <taxon>Gemmobacter</taxon>
    </lineage>
</organism>
<gene>
    <name evidence="1" type="ORF">GCM10011452_16930</name>
</gene>
<evidence type="ECO:0000313" key="2">
    <source>
        <dbReference type="Proteomes" id="UP000628984"/>
    </source>
</evidence>
<comment type="caution">
    <text evidence="1">The sequence shown here is derived from an EMBL/GenBank/DDBJ whole genome shotgun (WGS) entry which is preliminary data.</text>
</comment>
<reference evidence="1" key="2">
    <citation type="submission" date="2020-09" db="EMBL/GenBank/DDBJ databases">
        <authorList>
            <person name="Sun Q."/>
            <person name="Kim S."/>
        </authorList>
    </citation>
    <scope>NUCLEOTIDE SEQUENCE</scope>
    <source>
        <strain evidence="1">KCTC 23714</strain>
    </source>
</reference>
<dbReference type="Proteomes" id="UP000628984">
    <property type="component" value="Unassembled WGS sequence"/>
</dbReference>
<protein>
    <submittedName>
        <fullName evidence="1">Uncharacterized protein</fullName>
    </submittedName>
</protein>
<sequence length="61" mass="7037">MSRHLADKRTPSNGGRVKQFLRIAHDGGSSIWMKLLRQPVRVPASNRRAVEFLRIERGRQV</sequence>
<name>A0A918MJV0_9RHOB</name>